<accession>A0A3M7RTR3</accession>
<organism evidence="1 2">
    <name type="scientific">Brachionus plicatilis</name>
    <name type="common">Marine rotifer</name>
    <name type="synonym">Brachionus muelleri</name>
    <dbReference type="NCBI Taxonomy" id="10195"/>
    <lineage>
        <taxon>Eukaryota</taxon>
        <taxon>Metazoa</taxon>
        <taxon>Spiralia</taxon>
        <taxon>Gnathifera</taxon>
        <taxon>Rotifera</taxon>
        <taxon>Eurotatoria</taxon>
        <taxon>Monogononta</taxon>
        <taxon>Pseudotrocha</taxon>
        <taxon>Ploima</taxon>
        <taxon>Brachionidae</taxon>
        <taxon>Brachionus</taxon>
    </lineage>
</organism>
<keyword evidence="2" id="KW-1185">Reference proteome</keyword>
<dbReference type="EMBL" id="REGN01002628">
    <property type="protein sequence ID" value="RNA26966.1"/>
    <property type="molecule type" value="Genomic_DNA"/>
</dbReference>
<feature type="non-terminal residue" evidence="1">
    <location>
        <position position="1"/>
    </location>
</feature>
<name>A0A3M7RTR3_BRAPC</name>
<dbReference type="Proteomes" id="UP000276133">
    <property type="component" value="Unassembled WGS sequence"/>
</dbReference>
<comment type="caution">
    <text evidence="1">The sequence shown here is derived from an EMBL/GenBank/DDBJ whole genome shotgun (WGS) entry which is preliminary data.</text>
</comment>
<sequence>LKINTLEKEDLSNGRYFFKNKLFLSIINTSVFEFKFKQIFYLNFLFNESNSRFYKTRSINKNQYIRRSLSTIIQLNHTNYSSNMPGLLKKEHVMELRYQHKILVELNYNFKKIVDPSIRYYFPLFLCVYVCVKNFPKRNNLGSVHLVRYLSAIYFKFDYKKVKITLHK</sequence>
<reference evidence="1 2" key="1">
    <citation type="journal article" date="2018" name="Sci. Rep.">
        <title>Genomic signatures of local adaptation to the degree of environmental predictability in rotifers.</title>
        <authorList>
            <person name="Franch-Gras L."/>
            <person name="Hahn C."/>
            <person name="Garcia-Roger E.M."/>
            <person name="Carmona M.J."/>
            <person name="Serra M."/>
            <person name="Gomez A."/>
        </authorList>
    </citation>
    <scope>NUCLEOTIDE SEQUENCE [LARGE SCALE GENOMIC DNA]</scope>
    <source>
        <strain evidence="1">HYR1</strain>
    </source>
</reference>
<protein>
    <submittedName>
        <fullName evidence="1">Uncharacterized protein</fullName>
    </submittedName>
</protein>
<gene>
    <name evidence="1" type="ORF">BpHYR1_036484</name>
</gene>
<dbReference type="AlphaFoldDB" id="A0A3M7RTR3"/>
<evidence type="ECO:0000313" key="2">
    <source>
        <dbReference type="Proteomes" id="UP000276133"/>
    </source>
</evidence>
<proteinExistence type="predicted"/>
<evidence type="ECO:0000313" key="1">
    <source>
        <dbReference type="EMBL" id="RNA26966.1"/>
    </source>
</evidence>